<gene>
    <name evidence="1" type="ORF">GCM10009690_15770</name>
</gene>
<keyword evidence="2" id="KW-1185">Reference proteome</keyword>
<comment type="caution">
    <text evidence="1">The sequence shown here is derived from an EMBL/GenBank/DDBJ whole genome shotgun (WGS) entry which is preliminary data.</text>
</comment>
<evidence type="ECO:0000313" key="1">
    <source>
        <dbReference type="EMBL" id="GAA1513690.1"/>
    </source>
</evidence>
<dbReference type="Proteomes" id="UP001500177">
    <property type="component" value="Unassembled WGS sequence"/>
</dbReference>
<sequence>MQSGHEECPHEAISEKVLCEAEPRLVSFRCHHEHKDPIFINEDLSPETVGWHCHCCGRVWVDETYVKGPQP</sequence>
<reference evidence="1 2" key="1">
    <citation type="journal article" date="2019" name="Int. J. Syst. Evol. Microbiol.">
        <title>The Global Catalogue of Microorganisms (GCM) 10K type strain sequencing project: providing services to taxonomists for standard genome sequencing and annotation.</title>
        <authorList>
            <consortium name="The Broad Institute Genomics Platform"/>
            <consortium name="The Broad Institute Genome Sequencing Center for Infectious Disease"/>
            <person name="Wu L."/>
            <person name="Ma J."/>
        </authorList>
    </citation>
    <scope>NUCLEOTIDE SEQUENCE [LARGE SCALE GENOMIC DNA]</scope>
    <source>
        <strain evidence="1 2">JCM 13318</strain>
    </source>
</reference>
<name>A0ABN2A8K1_9MICO</name>
<organism evidence="1 2">
    <name type="scientific">Brevibacterium permense</name>
    <dbReference type="NCBI Taxonomy" id="234834"/>
    <lineage>
        <taxon>Bacteria</taxon>
        <taxon>Bacillati</taxon>
        <taxon>Actinomycetota</taxon>
        <taxon>Actinomycetes</taxon>
        <taxon>Micrococcales</taxon>
        <taxon>Brevibacteriaceae</taxon>
        <taxon>Brevibacterium</taxon>
    </lineage>
</organism>
<accession>A0ABN2A8K1</accession>
<dbReference type="EMBL" id="BAAALX010000009">
    <property type="protein sequence ID" value="GAA1513690.1"/>
    <property type="molecule type" value="Genomic_DNA"/>
</dbReference>
<proteinExistence type="predicted"/>
<protein>
    <submittedName>
        <fullName evidence="1">Uncharacterized protein</fullName>
    </submittedName>
</protein>
<evidence type="ECO:0000313" key="2">
    <source>
        <dbReference type="Proteomes" id="UP001500177"/>
    </source>
</evidence>